<dbReference type="CDD" id="cd02205">
    <property type="entry name" value="CBS_pair_SF"/>
    <property type="match status" value="1"/>
</dbReference>
<dbReference type="InterPro" id="IPR050595">
    <property type="entry name" value="Bact_response_regulator"/>
</dbReference>
<dbReference type="SMART" id="SM00116">
    <property type="entry name" value="CBS"/>
    <property type="match status" value="2"/>
</dbReference>
<evidence type="ECO:0000259" key="5">
    <source>
        <dbReference type="PROSITE" id="PS51371"/>
    </source>
</evidence>
<feature type="domain" description="CBS" evidence="5">
    <location>
        <begin position="245"/>
        <end position="301"/>
    </location>
</feature>
<organism evidence="6 7">
    <name type="scientific">Desulfobacter latus</name>
    <dbReference type="NCBI Taxonomy" id="2292"/>
    <lineage>
        <taxon>Bacteria</taxon>
        <taxon>Pseudomonadati</taxon>
        <taxon>Thermodesulfobacteriota</taxon>
        <taxon>Desulfobacteria</taxon>
        <taxon>Desulfobacterales</taxon>
        <taxon>Desulfobacteraceae</taxon>
        <taxon>Desulfobacter</taxon>
    </lineage>
</organism>
<dbReference type="InterPro" id="IPR001789">
    <property type="entry name" value="Sig_transdc_resp-reg_receiver"/>
</dbReference>
<evidence type="ECO:0000256" key="1">
    <source>
        <dbReference type="ARBA" id="ARBA00022553"/>
    </source>
</evidence>
<dbReference type="Pfam" id="PF00072">
    <property type="entry name" value="Response_reg"/>
    <property type="match status" value="1"/>
</dbReference>
<dbReference type="PANTHER" id="PTHR44591:SF3">
    <property type="entry name" value="RESPONSE REGULATORY DOMAIN-CONTAINING PROTEIN"/>
    <property type="match status" value="1"/>
</dbReference>
<dbReference type="Gene3D" id="3.40.50.2300">
    <property type="match status" value="1"/>
</dbReference>
<keyword evidence="1 2" id="KW-0597">Phosphoprotein</keyword>
<sequence>MKQPIKVLMVDDEKRFRETTRKILERNGFETILAENGAQALQCLDQSPDVAILDIRMPGMDGHEVLEKMIQLEPDLPVIMLTGHGDKDSAEQSLVLGAFDYLSKPCDIDLLSDKIREAWRSKQQTGKMEEDLVGSAMIPLSAYTTINEHATIAESIQELKASFVTLPTSDLIMETGHRSILVMDQNRQIQGILTIRDLLKQILPGYLTSTKPATADSIQYSPMFWRGMFTSAIEQIRTVTINEIMSPAPVSIDAESTLMEAAWIMVDQHQRRLIVIENDKPTGVIREQDLFFQMGKQLIPPRLR</sequence>
<comment type="caution">
    <text evidence="6">The sequence shown here is derived from an EMBL/GenBank/DDBJ whole genome shotgun (WGS) entry which is preliminary data.</text>
</comment>
<reference evidence="6 7" key="1">
    <citation type="submission" date="2020-06" db="EMBL/GenBank/DDBJ databases">
        <title>High-quality draft genome of sulfate reducer Desulfobacter latus type strain AcrS2 isolated from marine sediment.</title>
        <authorList>
            <person name="Hoppe M."/>
            <person name="Larsen C.K."/>
            <person name="Marshall I.P.G."/>
            <person name="Schramm A."/>
            <person name="Marietou A.G."/>
        </authorList>
    </citation>
    <scope>NUCLEOTIDE SEQUENCE [LARGE SCALE GENOMIC DNA]</scope>
    <source>
        <strain evidence="6 7">AcRS2</strain>
    </source>
</reference>
<feature type="domain" description="Response regulatory" evidence="4">
    <location>
        <begin position="6"/>
        <end position="119"/>
    </location>
</feature>
<evidence type="ECO:0000256" key="3">
    <source>
        <dbReference type="PROSITE-ProRule" id="PRU00703"/>
    </source>
</evidence>
<dbReference type="SUPFAM" id="SSF52172">
    <property type="entry name" value="CheY-like"/>
    <property type="match status" value="1"/>
</dbReference>
<dbReference type="Gene3D" id="3.10.580.10">
    <property type="entry name" value="CBS-domain"/>
    <property type="match status" value="1"/>
</dbReference>
<dbReference type="InterPro" id="IPR046342">
    <property type="entry name" value="CBS_dom_sf"/>
</dbReference>
<dbReference type="InterPro" id="IPR000644">
    <property type="entry name" value="CBS_dom"/>
</dbReference>
<dbReference type="PROSITE" id="PS50110">
    <property type="entry name" value="RESPONSE_REGULATORY"/>
    <property type="match status" value="1"/>
</dbReference>
<dbReference type="Pfam" id="PF00571">
    <property type="entry name" value="CBS"/>
    <property type="match status" value="2"/>
</dbReference>
<evidence type="ECO:0000256" key="2">
    <source>
        <dbReference type="PROSITE-ProRule" id="PRU00169"/>
    </source>
</evidence>
<dbReference type="PROSITE" id="PS51371">
    <property type="entry name" value="CBS"/>
    <property type="match status" value="2"/>
</dbReference>
<evidence type="ECO:0000313" key="7">
    <source>
        <dbReference type="Proteomes" id="UP000553343"/>
    </source>
</evidence>
<dbReference type="EMBL" id="JACADJ010000091">
    <property type="protein sequence ID" value="NWH06622.1"/>
    <property type="molecule type" value="Genomic_DNA"/>
</dbReference>
<feature type="domain" description="CBS" evidence="5">
    <location>
        <begin position="137"/>
        <end position="209"/>
    </location>
</feature>
<evidence type="ECO:0000259" key="4">
    <source>
        <dbReference type="PROSITE" id="PS50110"/>
    </source>
</evidence>
<gene>
    <name evidence="6" type="ORF">HXW94_16790</name>
</gene>
<dbReference type="AlphaFoldDB" id="A0A850TAJ9"/>
<dbReference type="Proteomes" id="UP000553343">
    <property type="component" value="Unassembled WGS sequence"/>
</dbReference>
<name>A0A850TAJ9_9BACT</name>
<dbReference type="PANTHER" id="PTHR44591">
    <property type="entry name" value="STRESS RESPONSE REGULATOR PROTEIN 1"/>
    <property type="match status" value="1"/>
</dbReference>
<dbReference type="SMART" id="SM00448">
    <property type="entry name" value="REC"/>
    <property type="match status" value="1"/>
</dbReference>
<feature type="modified residue" description="4-aspartylphosphate" evidence="2">
    <location>
        <position position="54"/>
    </location>
</feature>
<keyword evidence="7" id="KW-1185">Reference proteome</keyword>
<accession>A0A850TAJ9</accession>
<dbReference type="SUPFAM" id="SSF54631">
    <property type="entry name" value="CBS-domain pair"/>
    <property type="match status" value="1"/>
</dbReference>
<dbReference type="RefSeq" id="WP_178368076.1">
    <property type="nucleotide sequence ID" value="NZ_JACADJ010000091.1"/>
</dbReference>
<dbReference type="InterPro" id="IPR011006">
    <property type="entry name" value="CheY-like_superfamily"/>
</dbReference>
<dbReference type="CDD" id="cd00156">
    <property type="entry name" value="REC"/>
    <property type="match status" value="1"/>
</dbReference>
<protein>
    <submittedName>
        <fullName evidence="6">Response regulator</fullName>
    </submittedName>
</protein>
<proteinExistence type="predicted"/>
<evidence type="ECO:0000313" key="6">
    <source>
        <dbReference type="EMBL" id="NWH06622.1"/>
    </source>
</evidence>
<dbReference type="GO" id="GO:0000160">
    <property type="term" value="P:phosphorelay signal transduction system"/>
    <property type="evidence" value="ECO:0007669"/>
    <property type="project" value="InterPro"/>
</dbReference>
<keyword evidence="3" id="KW-0129">CBS domain</keyword>